<feature type="domain" description="Peptidase M16 N-terminal" evidence="3">
    <location>
        <begin position="530"/>
        <end position="646"/>
    </location>
</feature>
<feature type="domain" description="Peptidase M16 N-terminal" evidence="3">
    <location>
        <begin position="47"/>
        <end position="162"/>
    </location>
</feature>
<evidence type="ECO:0000313" key="5">
    <source>
        <dbReference type="EMBL" id="TPV32891.1"/>
    </source>
</evidence>
<feature type="domain" description="Peptidase M16 C-terminal" evidence="4">
    <location>
        <begin position="676"/>
        <end position="850"/>
    </location>
</feature>
<comment type="similarity">
    <text evidence="1">Belongs to the peptidase M16 family.</text>
</comment>
<dbReference type="GO" id="GO:0046872">
    <property type="term" value="F:metal ion binding"/>
    <property type="evidence" value="ECO:0007669"/>
    <property type="project" value="InterPro"/>
</dbReference>
<accession>A0A506PGA0</accession>
<dbReference type="PANTHER" id="PTHR11851">
    <property type="entry name" value="METALLOPROTEASE"/>
    <property type="match status" value="1"/>
</dbReference>
<keyword evidence="6" id="KW-1185">Reference proteome</keyword>
<evidence type="ECO:0000313" key="6">
    <source>
        <dbReference type="Proteomes" id="UP000317332"/>
    </source>
</evidence>
<organism evidence="5 6">
    <name type="scientific">Paucihalobacter ruber</name>
    <dbReference type="NCBI Taxonomy" id="2567861"/>
    <lineage>
        <taxon>Bacteria</taxon>
        <taxon>Pseudomonadati</taxon>
        <taxon>Bacteroidota</taxon>
        <taxon>Flavobacteriia</taxon>
        <taxon>Flavobacteriales</taxon>
        <taxon>Flavobacteriaceae</taxon>
        <taxon>Paucihalobacter</taxon>
    </lineage>
</organism>
<dbReference type="RefSeq" id="WP_140990638.1">
    <property type="nucleotide sequence ID" value="NZ_VHIQ01000005.1"/>
</dbReference>
<sequence length="940" mass="105227">MTSIFQKIAIILFIGLFFTCKNESVKEETSFKIDFETFELDNGLKVIFHIDKSDPVVAVALTSHVGSAREKEGRTGFAHLFEHLLFLESENLGKGGLDKMSARIGGSGANGSTSRDRTNYFQTVPNDALEKMIWAEADKLGFFINTVTEEVLSKEKQVVKNEKRQGVDNLPYGHNSYVINKNLYPKGHPYSWEVIGSLEDLQNATLQDVKDFYNQWYVPNNVTLTIAGDFDIEQAKIWVKKYFEEIPAGEKIEPQPKQLVTLNETKKLFHEDNFARLPQLTMTWPGVYQYHEDAYALEVLLEYLTNGKTAPLNKILIDEKKLTDRVSAYQYNSELAGQLVLSVSAFNETNLNDVATAINEAFEIFETEGISDTDLQRIKAKQETGFYSGLSSVLGKGFQLAQYNIFAGDPAYVNEDIKKILAVTPQDVTNVYNKYIKDKHYVATSFVPKGQTNLILAGSEKADVVEEPIIDGAEETFNLSEASTYTKTPSSFDRSQEPPYGPEPEVKIPEIWRDEQPSGIKVYGIETSEVPLVQFEVQIKGGMLLDEADKIGTANLLSRLLTKGTANKTPEALENAIEMLGANISSYATDDAIFISGTTLSKYFDDTMNLVTEIILEPRWDEEEFELLKQATLSNLLRRKANPNNIASSLYSKLVYGENHILANDNLGTETSVNGLTLEDLKNYYRNNLSPHLTNLHVVGDISSSEVTNTLSTLNEKWAITEAALPLVETPKLPETSQIYFFDVPNAKQSVLRIGYPSVAATHPDYYKTQLLNYRLGGGGFASKLTQTLREDKGYTYGVRSNFSGNDSNGLFTISTGVRSNVTFESISIIKEILENYKNEFNHEDLEVTKSFMVKSNARAFETLESKLNMIRDISNFNLPESYIKTNEAEAKSITLEEMQTIISKYIIPNNCIYLVVGDAKTQLDKLNSVGLGSPVLLKN</sequence>
<dbReference type="Pfam" id="PF00675">
    <property type="entry name" value="Peptidase_M16"/>
    <property type="match status" value="2"/>
</dbReference>
<dbReference type="Pfam" id="PF05193">
    <property type="entry name" value="Peptidase_M16_C"/>
    <property type="match status" value="2"/>
</dbReference>
<evidence type="ECO:0000259" key="4">
    <source>
        <dbReference type="Pfam" id="PF05193"/>
    </source>
</evidence>
<name>A0A506PGA0_9FLAO</name>
<proteinExistence type="inferred from homology"/>
<feature type="compositionally biased region" description="Polar residues" evidence="2">
    <location>
        <begin position="480"/>
        <end position="493"/>
    </location>
</feature>
<dbReference type="AlphaFoldDB" id="A0A506PGA0"/>
<dbReference type="OrthoDB" id="9811314at2"/>
<dbReference type="SUPFAM" id="SSF63411">
    <property type="entry name" value="LuxS/MPP-like metallohydrolase"/>
    <property type="match status" value="4"/>
</dbReference>
<dbReference type="Proteomes" id="UP000317332">
    <property type="component" value="Unassembled WGS sequence"/>
</dbReference>
<dbReference type="InterPro" id="IPR011765">
    <property type="entry name" value="Pept_M16_N"/>
</dbReference>
<reference evidence="5 6" key="1">
    <citation type="submission" date="2019-06" db="EMBL/GenBank/DDBJ databases">
        <title>Flavobacteriaceae Paucihalobacterium erythroidium CWB-1, complete genome.</title>
        <authorList>
            <person name="Wu S."/>
        </authorList>
    </citation>
    <scope>NUCLEOTIDE SEQUENCE [LARGE SCALE GENOMIC DNA]</scope>
    <source>
        <strain evidence="5 6">CWB-1</strain>
    </source>
</reference>
<comment type="caution">
    <text evidence="5">The sequence shown here is derived from an EMBL/GenBank/DDBJ whole genome shotgun (WGS) entry which is preliminary data.</text>
</comment>
<dbReference type="EMBL" id="VHIQ01000005">
    <property type="protein sequence ID" value="TPV32891.1"/>
    <property type="molecule type" value="Genomic_DNA"/>
</dbReference>
<gene>
    <name evidence="5" type="ORF">FJ651_11340</name>
</gene>
<feature type="domain" description="Peptidase M16 C-terminal" evidence="4">
    <location>
        <begin position="204"/>
        <end position="380"/>
    </location>
</feature>
<evidence type="ECO:0000259" key="3">
    <source>
        <dbReference type="Pfam" id="PF00675"/>
    </source>
</evidence>
<evidence type="ECO:0000256" key="2">
    <source>
        <dbReference type="SAM" id="MobiDB-lite"/>
    </source>
</evidence>
<protein>
    <submittedName>
        <fullName evidence="5">Insulinase family protein</fullName>
    </submittedName>
</protein>
<dbReference type="PANTHER" id="PTHR11851:SF49">
    <property type="entry name" value="MITOCHONDRIAL-PROCESSING PEPTIDASE SUBUNIT ALPHA"/>
    <property type="match status" value="1"/>
</dbReference>
<evidence type="ECO:0000256" key="1">
    <source>
        <dbReference type="ARBA" id="ARBA00007261"/>
    </source>
</evidence>
<dbReference type="InterPro" id="IPR007863">
    <property type="entry name" value="Peptidase_M16_C"/>
</dbReference>
<dbReference type="InterPro" id="IPR011249">
    <property type="entry name" value="Metalloenz_LuxS/M16"/>
</dbReference>
<dbReference type="InterPro" id="IPR050361">
    <property type="entry name" value="MPP/UQCRC_Complex"/>
</dbReference>
<feature type="region of interest" description="Disordered" evidence="2">
    <location>
        <begin position="480"/>
        <end position="506"/>
    </location>
</feature>
<dbReference type="Gene3D" id="3.30.830.10">
    <property type="entry name" value="Metalloenzyme, LuxS/M16 peptidase-like"/>
    <property type="match status" value="4"/>
</dbReference>